<dbReference type="STRING" id="4540.A0A3L6QZN8"/>
<dbReference type="PANTHER" id="PTHR43394">
    <property type="entry name" value="ATP-DEPENDENT PERMEASE MDL1, MITOCHONDRIAL"/>
    <property type="match status" value="1"/>
</dbReference>
<dbReference type="GO" id="GO:0090374">
    <property type="term" value="P:oligopeptide export from mitochondrion"/>
    <property type="evidence" value="ECO:0007669"/>
    <property type="project" value="TreeGrafter"/>
</dbReference>
<feature type="region of interest" description="Disordered" evidence="6">
    <location>
        <begin position="20"/>
        <end position="47"/>
    </location>
</feature>
<comment type="subcellular location">
    <subcellularLocation>
        <location evidence="1">Membrane</location>
        <topology evidence="1">Multi-pass membrane protein</topology>
    </subcellularLocation>
</comment>
<dbReference type="Gene3D" id="1.20.1560.10">
    <property type="entry name" value="ABC transporter type 1, transmembrane domain"/>
    <property type="match status" value="2"/>
</dbReference>
<keyword evidence="5" id="KW-0175">Coiled coil</keyword>
<feature type="domain" description="ABC transmembrane type-1" evidence="8">
    <location>
        <begin position="90"/>
        <end position="376"/>
    </location>
</feature>
<evidence type="ECO:0000256" key="7">
    <source>
        <dbReference type="SAM" id="Phobius"/>
    </source>
</evidence>
<dbReference type="InterPro" id="IPR039421">
    <property type="entry name" value="Type_1_exporter"/>
</dbReference>
<dbReference type="Gene3D" id="3.40.50.300">
    <property type="entry name" value="P-loop containing nucleotide triphosphate hydrolases"/>
    <property type="match status" value="1"/>
</dbReference>
<feature type="transmembrane region" description="Helical" evidence="7">
    <location>
        <begin position="323"/>
        <end position="341"/>
    </location>
</feature>
<keyword evidence="3 7" id="KW-1133">Transmembrane helix</keyword>
<dbReference type="GO" id="GO:0005743">
    <property type="term" value="C:mitochondrial inner membrane"/>
    <property type="evidence" value="ECO:0007669"/>
    <property type="project" value="TreeGrafter"/>
</dbReference>
<keyword evidence="4 7" id="KW-0472">Membrane</keyword>
<keyword evidence="2 7" id="KW-0812">Transmembrane</keyword>
<comment type="caution">
    <text evidence="9">The sequence shown here is derived from an EMBL/GenBank/DDBJ whole genome shotgun (WGS) entry which is preliminary data.</text>
</comment>
<feature type="compositionally biased region" description="Polar residues" evidence="6">
    <location>
        <begin position="35"/>
        <end position="44"/>
    </location>
</feature>
<dbReference type="PANTHER" id="PTHR43394:SF18">
    <property type="entry name" value="ABC TRANSPORTER B FAMILY MEMBER 11-LIKE"/>
    <property type="match status" value="1"/>
</dbReference>
<evidence type="ECO:0000256" key="1">
    <source>
        <dbReference type="ARBA" id="ARBA00004141"/>
    </source>
</evidence>
<dbReference type="InterPro" id="IPR011527">
    <property type="entry name" value="ABC1_TM_dom"/>
</dbReference>
<dbReference type="SUPFAM" id="SSF90123">
    <property type="entry name" value="ABC transporter transmembrane region"/>
    <property type="match status" value="1"/>
</dbReference>
<evidence type="ECO:0000313" key="9">
    <source>
        <dbReference type="EMBL" id="RLM92178.1"/>
    </source>
</evidence>
<gene>
    <name evidence="9" type="ORF">C2845_PM08G22830</name>
</gene>
<dbReference type="CDD" id="cd18578">
    <property type="entry name" value="ABC_6TM_Pgp_ABCB1_D2_like"/>
    <property type="match status" value="1"/>
</dbReference>
<dbReference type="AlphaFoldDB" id="A0A3L6QZN8"/>
<dbReference type="FunFam" id="1.20.1560.10:FF:000360">
    <property type="entry name" value="Os01g0533900 protein"/>
    <property type="match status" value="1"/>
</dbReference>
<dbReference type="Proteomes" id="UP000275267">
    <property type="component" value="Unassembled WGS sequence"/>
</dbReference>
<dbReference type="InterPro" id="IPR027417">
    <property type="entry name" value="P-loop_NTPase"/>
</dbReference>
<dbReference type="Pfam" id="PF00664">
    <property type="entry name" value="ABC_membrane"/>
    <property type="match status" value="1"/>
</dbReference>
<name>A0A3L6QZN8_PANMI</name>
<evidence type="ECO:0000256" key="5">
    <source>
        <dbReference type="SAM" id="Coils"/>
    </source>
</evidence>
<keyword evidence="10" id="KW-1185">Reference proteome</keyword>
<evidence type="ECO:0000256" key="3">
    <source>
        <dbReference type="ARBA" id="ARBA00022989"/>
    </source>
</evidence>
<feature type="coiled-coil region" evidence="5">
    <location>
        <begin position="550"/>
        <end position="610"/>
    </location>
</feature>
<evidence type="ECO:0000256" key="6">
    <source>
        <dbReference type="SAM" id="MobiDB-lite"/>
    </source>
</evidence>
<organism evidence="9 10">
    <name type="scientific">Panicum miliaceum</name>
    <name type="common">Proso millet</name>
    <name type="synonym">Broomcorn millet</name>
    <dbReference type="NCBI Taxonomy" id="4540"/>
    <lineage>
        <taxon>Eukaryota</taxon>
        <taxon>Viridiplantae</taxon>
        <taxon>Streptophyta</taxon>
        <taxon>Embryophyta</taxon>
        <taxon>Tracheophyta</taxon>
        <taxon>Spermatophyta</taxon>
        <taxon>Magnoliopsida</taxon>
        <taxon>Liliopsida</taxon>
        <taxon>Poales</taxon>
        <taxon>Poaceae</taxon>
        <taxon>PACMAD clade</taxon>
        <taxon>Panicoideae</taxon>
        <taxon>Panicodae</taxon>
        <taxon>Paniceae</taxon>
        <taxon>Panicinae</taxon>
        <taxon>Panicum</taxon>
        <taxon>Panicum sect. Panicum</taxon>
    </lineage>
</organism>
<dbReference type="PROSITE" id="PS50929">
    <property type="entry name" value="ABC_TM1F"/>
    <property type="match status" value="1"/>
</dbReference>
<evidence type="ECO:0000256" key="2">
    <source>
        <dbReference type="ARBA" id="ARBA00022692"/>
    </source>
</evidence>
<dbReference type="GO" id="GO:0015421">
    <property type="term" value="F:ABC-type oligopeptide transporter activity"/>
    <property type="evidence" value="ECO:0007669"/>
    <property type="project" value="TreeGrafter"/>
</dbReference>
<evidence type="ECO:0000259" key="8">
    <source>
        <dbReference type="PROSITE" id="PS50929"/>
    </source>
</evidence>
<feature type="transmembrane region" description="Helical" evidence="7">
    <location>
        <begin position="130"/>
        <end position="153"/>
    </location>
</feature>
<feature type="transmembrane region" description="Helical" evidence="7">
    <location>
        <begin position="209"/>
        <end position="228"/>
    </location>
</feature>
<dbReference type="EMBL" id="PQIB02000010">
    <property type="protein sequence ID" value="RLM92178.1"/>
    <property type="molecule type" value="Genomic_DNA"/>
</dbReference>
<feature type="transmembrane region" description="Helical" evidence="7">
    <location>
        <begin position="86"/>
        <end position="110"/>
    </location>
</feature>
<protein>
    <submittedName>
        <fullName evidence="9">ABC transporter B family member 4-like</fullName>
    </submittedName>
</protein>
<reference evidence="10" key="1">
    <citation type="journal article" date="2019" name="Nat. Commun.">
        <title>The genome of broomcorn millet.</title>
        <authorList>
            <person name="Zou C."/>
            <person name="Miki D."/>
            <person name="Li D."/>
            <person name="Tang Q."/>
            <person name="Xiao L."/>
            <person name="Rajput S."/>
            <person name="Deng P."/>
            <person name="Jia W."/>
            <person name="Huang R."/>
            <person name="Zhang M."/>
            <person name="Sun Y."/>
            <person name="Hu J."/>
            <person name="Fu X."/>
            <person name="Schnable P.S."/>
            <person name="Li F."/>
            <person name="Zhang H."/>
            <person name="Feng B."/>
            <person name="Zhu X."/>
            <person name="Liu R."/>
            <person name="Schnable J.C."/>
            <person name="Zhu J.-K."/>
            <person name="Zhang H."/>
        </authorList>
    </citation>
    <scope>NUCLEOTIDE SEQUENCE [LARGE SCALE GENOMIC DNA]</scope>
</reference>
<dbReference type="FunFam" id="1.20.1560.10:FF:000025">
    <property type="entry name" value="ABC transporter B family member 9"/>
    <property type="match status" value="1"/>
</dbReference>
<dbReference type="InterPro" id="IPR036640">
    <property type="entry name" value="ABC1_TM_sf"/>
</dbReference>
<evidence type="ECO:0000256" key="4">
    <source>
        <dbReference type="ARBA" id="ARBA00023136"/>
    </source>
</evidence>
<sequence>MHEAPNTEVSGSIYKSRSLSLEQSITRDSPRNKGQHSFTKSIGLSGSDELNRQVITGRQEDEESGDNKAPKKTPIKRLFKLNKPEAPVLILAVIAAFVHGLMFPSFSIMMSGGIRTFYYPPHQLRKDSRFWALVCLLFAVIALISIQLEYFLFGMAGGKLIQRVRSLTFQSIVHQEVAWFDEPSNSSGALGARLYIDALNIRCLVGDNLAILVQCIVTLIAGFSIAFASDWKLTLIVICVIPVVGSQNYIQVKFLKGFSEDSKVMYEDASQVVTEAIGNIRTIASFCAEKRVVTSYTQKCKASMKQGIRSGTVGGLGFSFSNLMMYLAYALCFYVGAVFVHEGKSTFKDVFRVYFALIFTAFGVSQTSGMATDSTKAQESTISVLAIIDRKPKINSTSDEGIMLEKVDGNIDFRHVNFKYPSRPDVQVLSDFTLGIPARKTVAAHPESPLQGCKIAIATGAAAGVRDLPRRQTREMAFAVAPLPLAPPLRPPDALAGWRRRPGAAPPPRFAVVLAASSGVGGERAPPTFGRLREELLQLHAEADLTQSKANSARVRLVRLTEAAENLKKRAASSVRMGKENEAVDLLVQKKKLTKALENIKERIEVLDKLSAKISEAISIKQNMLIEYALRPGMSNGETSDDKVRVFSSTVNDGVNGAESTNTRPKSIEKESFELRNEAHASMTGHHEQSAFQIAEGFSFLDGPDSANSIKNPSAYDGFLEHIDLQMKSLEYEIEQFISSQSVKEVGSEEQRNDKWQRLSDIHMLVKETRERWVFDAKPDKFKACKLFCSNYAVISFAQDTLEIHYINYLFQDCKDFGYDSKRD</sequence>
<accession>A0A3L6QZN8</accession>
<dbReference type="GO" id="GO:0005524">
    <property type="term" value="F:ATP binding"/>
    <property type="evidence" value="ECO:0007669"/>
    <property type="project" value="InterPro"/>
</dbReference>
<evidence type="ECO:0000313" key="10">
    <source>
        <dbReference type="Proteomes" id="UP000275267"/>
    </source>
</evidence>
<proteinExistence type="predicted"/>
<dbReference type="OrthoDB" id="772275at2759"/>